<evidence type="ECO:0000256" key="1">
    <source>
        <dbReference type="SAM" id="SignalP"/>
    </source>
</evidence>
<protein>
    <submittedName>
        <fullName evidence="3">Uncharacterized protein</fullName>
    </submittedName>
</protein>
<feature type="signal peptide" evidence="1">
    <location>
        <begin position="1"/>
        <end position="19"/>
    </location>
</feature>
<dbReference type="EMBL" id="LR746273">
    <property type="protein sequence ID" value="CAA7404273.1"/>
    <property type="molecule type" value="Genomic_DNA"/>
</dbReference>
<keyword evidence="4" id="KW-1185">Reference proteome</keyword>
<organism evidence="3 4">
    <name type="scientific">Spirodela intermedia</name>
    <name type="common">Intermediate duckweed</name>
    <dbReference type="NCBI Taxonomy" id="51605"/>
    <lineage>
        <taxon>Eukaryota</taxon>
        <taxon>Viridiplantae</taxon>
        <taxon>Streptophyta</taxon>
        <taxon>Embryophyta</taxon>
        <taxon>Tracheophyta</taxon>
        <taxon>Spermatophyta</taxon>
        <taxon>Magnoliopsida</taxon>
        <taxon>Liliopsida</taxon>
        <taxon>Araceae</taxon>
        <taxon>Lemnoideae</taxon>
        <taxon>Spirodela</taxon>
    </lineage>
</organism>
<dbReference type="Proteomes" id="UP000663760">
    <property type="component" value="Chromosome 10"/>
</dbReference>
<evidence type="ECO:0000313" key="2">
    <source>
        <dbReference type="EMBL" id="CAA2628187.1"/>
    </source>
</evidence>
<proteinExistence type="predicted"/>
<keyword evidence="1" id="KW-0732">Signal</keyword>
<name>A0A7I8L2K4_SPIIN</name>
<dbReference type="EMBL" id="LR743597">
    <property type="protein sequence ID" value="CAA2628187.1"/>
    <property type="molecule type" value="Genomic_DNA"/>
</dbReference>
<reference evidence="3" key="1">
    <citation type="submission" date="2020-02" db="EMBL/GenBank/DDBJ databases">
        <authorList>
            <person name="Scholz U."/>
            <person name="Mascher M."/>
            <person name="Fiebig A."/>
        </authorList>
    </citation>
    <scope>NUCLEOTIDE SEQUENCE</scope>
</reference>
<feature type="chain" id="PRO_5045020060" evidence="1">
    <location>
        <begin position="20"/>
        <end position="46"/>
    </location>
</feature>
<evidence type="ECO:0000313" key="3">
    <source>
        <dbReference type="EMBL" id="CAA7404273.1"/>
    </source>
</evidence>
<accession>A0A7I8L2K4</accession>
<gene>
    <name evidence="2" type="ORF">SI7747_10013834</name>
    <name evidence="3" type="ORF">SI8410_10014951</name>
</gene>
<sequence length="46" mass="5332">MNILLLLLLLFSFNEHSLWQIMKDSCLVYIKTAWPTVLHGSPRVCS</sequence>
<evidence type="ECO:0000313" key="4">
    <source>
        <dbReference type="Proteomes" id="UP000663760"/>
    </source>
</evidence>
<dbReference type="AlphaFoldDB" id="A0A7I8L2K4"/>